<dbReference type="InterPro" id="IPR018838">
    <property type="entry name" value="ZGRF1-like_N"/>
</dbReference>
<dbReference type="InterPro" id="IPR052800">
    <property type="entry name" value="DNA_Repair_Helicase_ZGRF1"/>
</dbReference>
<evidence type="ECO:0000313" key="4">
    <source>
        <dbReference type="Proteomes" id="UP000249829"/>
    </source>
</evidence>
<reference evidence="3 4" key="1">
    <citation type="submission" date="2018-02" db="EMBL/GenBank/DDBJ databases">
        <title>The genomes of Aspergillus section Nigri reveals drivers in fungal speciation.</title>
        <authorList>
            <consortium name="DOE Joint Genome Institute"/>
            <person name="Vesth T.C."/>
            <person name="Nybo J."/>
            <person name="Theobald S."/>
            <person name="Brandl J."/>
            <person name="Frisvad J.C."/>
            <person name="Nielsen K.F."/>
            <person name="Lyhne E.K."/>
            <person name="Kogle M.E."/>
            <person name="Kuo A."/>
            <person name="Riley R."/>
            <person name="Clum A."/>
            <person name="Nolan M."/>
            <person name="Lipzen A."/>
            <person name="Salamov A."/>
            <person name="Henrissat B."/>
            <person name="Wiebenga A."/>
            <person name="De vries R.P."/>
            <person name="Grigoriev I.V."/>
            <person name="Mortensen U.H."/>
            <person name="Andersen M.R."/>
            <person name="Baker S.E."/>
        </authorList>
    </citation>
    <scope>NUCLEOTIDE SEQUENCE [LARGE SCALE GENOMIC DNA]</scope>
    <source>
        <strain evidence="3 4">CBS 115571</strain>
    </source>
</reference>
<feature type="compositionally biased region" description="Pro residues" evidence="1">
    <location>
        <begin position="1"/>
        <end position="10"/>
    </location>
</feature>
<feature type="region of interest" description="Disordered" evidence="1">
    <location>
        <begin position="1"/>
        <end position="23"/>
    </location>
</feature>
<feature type="domain" description="5'-3' DNA helicase ZGRF1-like N-terminal" evidence="2">
    <location>
        <begin position="32"/>
        <end position="112"/>
    </location>
</feature>
<sequence length="446" mass="48565">MTYPSTPTPTPSGVTTTSPTFTTPLTQNTAPVIKHRCLFTHDTRRKAKRWQDGYLRYHTFNKRVMAYDTSGNFIGDLHWRQDAAVQDGDELELDRGVLVQVCEAVGRSETDLGAPQPQQSMRSSAQQHQHQHQQVPSRRVLPQPVQPRPRPAVVDLTGSSTAPQSHELGRQTADSRTSVQAAIAKSMSRGEGSTIPSQRQVSRKENSTLHQQQTSRKESSNPPPQPQATRQESSNPPQLPSTRKESTSTSEEPPVLLRLSTSKPRKKLMYSALLPNGGGQLAKPASLASASAPALAPALTPAPSKKPAPAPAPPRTNKEPPPPAPPAQPPTTTTPPKPHDFTPSTSTQTILNDLINVPPRIPPLPRNHTAPKQNPNPRPNITHTSLRKSYSDPTALTTTTAHRPNNCNAFTSAIPPDPADPFDQGPWTREALDLFDFWPAGRAKPV</sequence>
<dbReference type="GO" id="GO:0006302">
    <property type="term" value="P:double-strand break repair"/>
    <property type="evidence" value="ECO:0007669"/>
    <property type="project" value="TreeGrafter"/>
</dbReference>
<gene>
    <name evidence="3" type="ORF">BO99DRAFT_485140</name>
</gene>
<dbReference type="STRING" id="1450538.A0A2V5GU65"/>
<organism evidence="3 4">
    <name type="scientific">Aspergillus violaceofuscus (strain CBS 115571)</name>
    <dbReference type="NCBI Taxonomy" id="1450538"/>
    <lineage>
        <taxon>Eukaryota</taxon>
        <taxon>Fungi</taxon>
        <taxon>Dikarya</taxon>
        <taxon>Ascomycota</taxon>
        <taxon>Pezizomycotina</taxon>
        <taxon>Eurotiomycetes</taxon>
        <taxon>Eurotiomycetidae</taxon>
        <taxon>Eurotiales</taxon>
        <taxon>Aspergillaceae</taxon>
        <taxon>Aspergillus</taxon>
    </lineage>
</organism>
<dbReference type="GO" id="GO:0035861">
    <property type="term" value="C:site of double-strand break"/>
    <property type="evidence" value="ECO:0007669"/>
    <property type="project" value="TreeGrafter"/>
</dbReference>
<evidence type="ECO:0000313" key="3">
    <source>
        <dbReference type="EMBL" id="PYI14481.1"/>
    </source>
</evidence>
<feature type="region of interest" description="Disordered" evidence="1">
    <location>
        <begin position="109"/>
        <end position="406"/>
    </location>
</feature>
<feature type="compositionally biased region" description="Pro residues" evidence="1">
    <location>
        <begin position="304"/>
        <end position="336"/>
    </location>
</feature>
<protein>
    <recommendedName>
        <fullName evidence="2">5'-3' DNA helicase ZGRF1-like N-terminal domain-containing protein</fullName>
    </recommendedName>
</protein>
<dbReference type="PANTHER" id="PTHR28535">
    <property type="entry name" value="ZINC FINGER GRF-TYPE CONTAINING 1"/>
    <property type="match status" value="1"/>
</dbReference>
<dbReference type="PANTHER" id="PTHR28535:SF1">
    <property type="entry name" value="PROTEIN ZGRF1"/>
    <property type="match status" value="1"/>
</dbReference>
<accession>A0A2V5GU65</accession>
<dbReference type="Proteomes" id="UP000249829">
    <property type="component" value="Unassembled WGS sequence"/>
</dbReference>
<feature type="compositionally biased region" description="Low complexity" evidence="1">
    <location>
        <begin position="281"/>
        <end position="303"/>
    </location>
</feature>
<dbReference type="OMA" id="FQCLFTH"/>
<evidence type="ECO:0000259" key="2">
    <source>
        <dbReference type="Pfam" id="PF10382"/>
    </source>
</evidence>
<evidence type="ECO:0000256" key="1">
    <source>
        <dbReference type="SAM" id="MobiDB-lite"/>
    </source>
</evidence>
<dbReference type="EMBL" id="KZ825210">
    <property type="protein sequence ID" value="PYI14481.1"/>
    <property type="molecule type" value="Genomic_DNA"/>
</dbReference>
<name>A0A2V5GU65_ASPV1</name>
<dbReference type="AlphaFoldDB" id="A0A2V5GU65"/>
<keyword evidence="4" id="KW-1185">Reference proteome</keyword>
<feature type="compositionally biased region" description="Polar residues" evidence="1">
    <location>
        <begin position="227"/>
        <end position="236"/>
    </location>
</feature>
<dbReference type="Pfam" id="PF10382">
    <property type="entry name" value="ZGRF1-like_N"/>
    <property type="match status" value="1"/>
</dbReference>
<feature type="compositionally biased region" description="Polar residues" evidence="1">
    <location>
        <begin position="370"/>
        <end position="406"/>
    </location>
</feature>
<dbReference type="GO" id="GO:0005634">
    <property type="term" value="C:nucleus"/>
    <property type="evidence" value="ECO:0007669"/>
    <property type="project" value="TreeGrafter"/>
</dbReference>
<proteinExistence type="predicted"/>
<feature type="compositionally biased region" description="Low complexity" evidence="1">
    <location>
        <begin position="11"/>
        <end position="23"/>
    </location>
</feature>
<feature type="compositionally biased region" description="Low complexity" evidence="1">
    <location>
        <begin position="118"/>
        <end position="143"/>
    </location>
</feature>